<dbReference type="SUPFAM" id="SSF48264">
    <property type="entry name" value="Cytochrome P450"/>
    <property type="match status" value="1"/>
</dbReference>
<evidence type="ECO:0000256" key="6">
    <source>
        <dbReference type="ARBA" id="ARBA00023033"/>
    </source>
</evidence>
<keyword evidence="5" id="KW-0408">Iron</keyword>
<keyword evidence="3" id="KW-0479">Metal-binding</keyword>
<dbReference type="RefSeq" id="WP_014384984.1">
    <property type="nucleotide sequence ID" value="NC_016948.1"/>
</dbReference>
<evidence type="ECO:0000256" key="3">
    <source>
        <dbReference type="ARBA" id="ARBA00022723"/>
    </source>
</evidence>
<evidence type="ECO:0000256" key="2">
    <source>
        <dbReference type="ARBA" id="ARBA00022617"/>
    </source>
</evidence>
<organism evidence="7 8">
    <name type="scientific">Mycobacterium paraintracellulare</name>
    <dbReference type="NCBI Taxonomy" id="1138383"/>
    <lineage>
        <taxon>Bacteria</taxon>
        <taxon>Bacillati</taxon>
        <taxon>Actinomycetota</taxon>
        <taxon>Actinomycetes</taxon>
        <taxon>Mycobacteriales</taxon>
        <taxon>Mycobacteriaceae</taxon>
        <taxon>Mycobacterium</taxon>
        <taxon>Mycobacterium avium complex (MAC)</taxon>
    </lineage>
</organism>
<dbReference type="Pfam" id="PF00067">
    <property type="entry name" value="p450"/>
    <property type="match status" value="1"/>
</dbReference>
<evidence type="ECO:0000256" key="4">
    <source>
        <dbReference type="ARBA" id="ARBA00023002"/>
    </source>
</evidence>
<evidence type="ECO:0000256" key="1">
    <source>
        <dbReference type="ARBA" id="ARBA00010617"/>
    </source>
</evidence>
<dbReference type="PRINTS" id="PR00359">
    <property type="entry name" value="BP450"/>
</dbReference>
<proteinExistence type="inferred from homology"/>
<protein>
    <submittedName>
        <fullName evidence="7">Cytochrome P450</fullName>
    </submittedName>
</protein>
<dbReference type="EMBL" id="AP022597">
    <property type="protein sequence ID" value="BBY72557.1"/>
    <property type="molecule type" value="Genomic_DNA"/>
</dbReference>
<evidence type="ECO:0000256" key="5">
    <source>
        <dbReference type="ARBA" id="ARBA00023004"/>
    </source>
</evidence>
<dbReference type="InterPro" id="IPR001128">
    <property type="entry name" value="Cyt_P450"/>
</dbReference>
<dbReference type="PANTHER" id="PTHR46696">
    <property type="entry name" value="P450, PUTATIVE (EUROFUNG)-RELATED"/>
    <property type="match status" value="1"/>
</dbReference>
<evidence type="ECO:0000313" key="7">
    <source>
        <dbReference type="EMBL" id="BBY72557.1"/>
    </source>
</evidence>
<dbReference type="Proteomes" id="UP000466578">
    <property type="component" value="Chromosome"/>
</dbReference>
<keyword evidence="2" id="KW-0349">Heme</keyword>
<keyword evidence="6" id="KW-0503">Monooxygenase</keyword>
<sequence length="413" mass="45893">MTTNAVKFDTDLDQHSAQFMQDPYGKLAGIRDRCPVAKSSAWGGFWIISGYQEIFDALHDTEVFSSTPDENGKGVPPAPGSPQLAPIDFDPPEVGFYRSFLLKHLSPGAAKKLKPDITEMTTAFIDEFIERGRADVSQELFTALPAQLILKILGFDHTRWREWISWVHGFVHERVADPEGAMNKILTMAGQIVSEINESRETQRPGLMTDLINDEQDGRKLTDADLVNIVFLLILGGMDTTAGLTGNSLLKIAADDAVRRRIIDDPTILDRATEEFLRHGTPTIGLSRRVAKDAVFHGREMKAGERVLLMYAAGNRDPRAFEDPDTLDLDRSDNRHMAFALGVHRCLGSNLARVMFKIMVTELLARVPDFTVDFDNVERYPDAGDVYAVKHLPITFTPGQSRGPARTDSQGPT</sequence>
<dbReference type="PANTHER" id="PTHR46696:SF6">
    <property type="entry name" value="P450, PUTATIVE (EUROFUNG)-RELATED"/>
    <property type="match status" value="1"/>
</dbReference>
<comment type="similarity">
    <text evidence="1">Belongs to the cytochrome P450 family.</text>
</comment>
<gene>
    <name evidence="7" type="ORF">MPRI_47440</name>
</gene>
<dbReference type="InterPro" id="IPR036396">
    <property type="entry name" value="Cyt_P450_sf"/>
</dbReference>
<keyword evidence="8" id="KW-1185">Reference proteome</keyword>
<dbReference type="GeneID" id="45455058"/>
<accession>A0ABN6B004</accession>
<dbReference type="InterPro" id="IPR002397">
    <property type="entry name" value="Cyt_P450_B"/>
</dbReference>
<name>A0ABN6B004_9MYCO</name>
<evidence type="ECO:0000313" key="8">
    <source>
        <dbReference type="Proteomes" id="UP000466578"/>
    </source>
</evidence>
<keyword evidence="4" id="KW-0560">Oxidoreductase</keyword>
<dbReference type="Gene3D" id="1.10.630.10">
    <property type="entry name" value="Cytochrome P450"/>
    <property type="match status" value="1"/>
</dbReference>
<reference evidence="7 8" key="1">
    <citation type="journal article" date="2019" name="Emerg. Microbes Infect.">
        <title>Comprehensive subspecies identification of 175 nontuberculous mycobacteria species based on 7547 genomic profiles.</title>
        <authorList>
            <person name="Matsumoto Y."/>
            <person name="Kinjo T."/>
            <person name="Motooka D."/>
            <person name="Nabeya D."/>
            <person name="Jung N."/>
            <person name="Uechi K."/>
            <person name="Horii T."/>
            <person name="Iida T."/>
            <person name="Fujita J."/>
            <person name="Nakamura S."/>
        </authorList>
    </citation>
    <scope>NUCLEOTIDE SEQUENCE [LARGE SCALE GENOMIC DNA]</scope>
    <source>
        <strain evidence="7 8">JCM 30622</strain>
    </source>
</reference>